<evidence type="ECO:0000256" key="7">
    <source>
        <dbReference type="ARBA" id="ARBA00023136"/>
    </source>
</evidence>
<accession>A0AAE9NMT2</accession>
<feature type="transmembrane region" description="Helical" evidence="8">
    <location>
        <begin position="150"/>
        <end position="173"/>
    </location>
</feature>
<dbReference type="PROSITE" id="PS50928">
    <property type="entry name" value="ABC_TM1"/>
    <property type="match status" value="1"/>
</dbReference>
<feature type="transmembrane region" description="Helical" evidence="8">
    <location>
        <begin position="123"/>
        <end position="144"/>
    </location>
</feature>
<dbReference type="KEGG" id="ppoo:LW347_13790"/>
<name>A0AAE9NMT2_9GAMM</name>
<dbReference type="GO" id="GO:0055085">
    <property type="term" value="P:transmembrane transport"/>
    <property type="evidence" value="ECO:0007669"/>
    <property type="project" value="InterPro"/>
</dbReference>
<dbReference type="EMBL" id="CP090065">
    <property type="protein sequence ID" value="UVO06979.1"/>
    <property type="molecule type" value="Genomic_DNA"/>
</dbReference>
<comment type="similarity">
    <text evidence="8">Belongs to the binding-protein-dependent transport system permease family.</text>
</comment>
<feature type="domain" description="ABC transmembrane type-1" evidence="9">
    <location>
        <begin position="85"/>
        <end position="273"/>
    </location>
</feature>
<evidence type="ECO:0000256" key="5">
    <source>
        <dbReference type="ARBA" id="ARBA00022692"/>
    </source>
</evidence>
<keyword evidence="5 8" id="KW-0812">Transmembrane</keyword>
<dbReference type="Proteomes" id="UP001059272">
    <property type="component" value="Chromosome"/>
</dbReference>
<dbReference type="Gene3D" id="1.10.3720.10">
    <property type="entry name" value="MetI-like"/>
    <property type="match status" value="1"/>
</dbReference>
<dbReference type="PANTHER" id="PTHR43386:SF25">
    <property type="entry name" value="PEPTIDE ABC TRANSPORTER PERMEASE PROTEIN"/>
    <property type="match status" value="1"/>
</dbReference>
<dbReference type="Pfam" id="PF00528">
    <property type="entry name" value="BPD_transp_1"/>
    <property type="match status" value="1"/>
</dbReference>
<dbReference type="InterPro" id="IPR025966">
    <property type="entry name" value="OppC_N"/>
</dbReference>
<evidence type="ECO:0000256" key="4">
    <source>
        <dbReference type="ARBA" id="ARBA00022519"/>
    </source>
</evidence>
<dbReference type="AlphaFoldDB" id="A0AAE9NMT2"/>
<dbReference type="RefSeq" id="WP_258882622.1">
    <property type="nucleotide sequence ID" value="NZ_CP090065.1"/>
</dbReference>
<keyword evidence="6 8" id="KW-1133">Transmembrane helix</keyword>
<comment type="subcellular location">
    <subcellularLocation>
        <location evidence="1">Cell inner membrane</location>
        <topology evidence="1">Multi-pass membrane protein</topology>
    </subcellularLocation>
    <subcellularLocation>
        <location evidence="8">Cell membrane</location>
        <topology evidence="8">Multi-pass membrane protein</topology>
    </subcellularLocation>
</comment>
<dbReference type="InterPro" id="IPR000515">
    <property type="entry name" value="MetI-like"/>
</dbReference>
<evidence type="ECO:0000256" key="6">
    <source>
        <dbReference type="ARBA" id="ARBA00022989"/>
    </source>
</evidence>
<keyword evidence="4" id="KW-0997">Cell inner membrane</keyword>
<dbReference type="SUPFAM" id="SSF161098">
    <property type="entry name" value="MetI-like"/>
    <property type="match status" value="1"/>
</dbReference>
<feature type="transmembrane region" description="Helical" evidence="8">
    <location>
        <begin position="194"/>
        <end position="227"/>
    </location>
</feature>
<reference evidence="10" key="1">
    <citation type="submission" date="2021-12" db="EMBL/GenBank/DDBJ databases">
        <title>Genome sequence of novel Pectobacterium sp. causing blackleg.</title>
        <authorList>
            <person name="Wang J."/>
        </authorList>
    </citation>
    <scope>NUCLEOTIDE SEQUENCE</scope>
    <source>
        <strain evidence="10">BY21311</strain>
    </source>
</reference>
<feature type="transmembrane region" description="Helical" evidence="8">
    <location>
        <begin position="247"/>
        <end position="267"/>
    </location>
</feature>
<keyword evidence="3" id="KW-1003">Cell membrane</keyword>
<dbReference type="CDD" id="cd06261">
    <property type="entry name" value="TM_PBP2"/>
    <property type="match status" value="1"/>
</dbReference>
<evidence type="ECO:0000256" key="2">
    <source>
        <dbReference type="ARBA" id="ARBA00022448"/>
    </source>
</evidence>
<sequence length="302" mass="32633">MPLTRVSPCQGRKSDMKALFANQLLTTGIAILLLILIVAVGGAFLSPYDPYALNPLERLSAPTWQHWFGTDNFGRDVFVRVAIAVQISLSVGGAVALISGAIGTLIGLLCVWYRPLDMVIMRICDGLFAFPSLLLAISIVGILGPNPANVVLALSLVYVPSVARVMRAAALVIKEKNYIEALRAQGAKSRRIIWLHILPNVVSPLIVQVSWIFSVAILTEAALSFLGSGIPAPTPSLGNLLLEGKKVIFTSWWMTFFPGMAIVLLILSLNMIGDGLRDISDPTLKPLSRRVSRLLKAVTTPK</sequence>
<evidence type="ECO:0000256" key="3">
    <source>
        <dbReference type="ARBA" id="ARBA00022475"/>
    </source>
</evidence>
<dbReference type="GO" id="GO:0005886">
    <property type="term" value="C:plasma membrane"/>
    <property type="evidence" value="ECO:0007669"/>
    <property type="project" value="UniProtKB-SubCell"/>
</dbReference>
<feature type="transmembrane region" description="Helical" evidence="8">
    <location>
        <begin position="83"/>
        <end position="111"/>
    </location>
</feature>
<evidence type="ECO:0000256" key="8">
    <source>
        <dbReference type="RuleBase" id="RU363032"/>
    </source>
</evidence>
<dbReference type="PANTHER" id="PTHR43386">
    <property type="entry name" value="OLIGOPEPTIDE TRANSPORT SYSTEM PERMEASE PROTEIN APPC"/>
    <property type="match status" value="1"/>
</dbReference>
<evidence type="ECO:0000256" key="1">
    <source>
        <dbReference type="ARBA" id="ARBA00004429"/>
    </source>
</evidence>
<organism evidence="10 11">
    <name type="scientific">Pectobacterium polonicum</name>
    <dbReference type="NCBI Taxonomy" id="2485124"/>
    <lineage>
        <taxon>Bacteria</taxon>
        <taxon>Pseudomonadati</taxon>
        <taxon>Pseudomonadota</taxon>
        <taxon>Gammaproteobacteria</taxon>
        <taxon>Enterobacterales</taxon>
        <taxon>Pectobacteriaceae</taxon>
        <taxon>Pectobacterium</taxon>
    </lineage>
</organism>
<protein>
    <submittedName>
        <fullName evidence="10">ABC transporter permease</fullName>
    </submittedName>
</protein>
<dbReference type="InterPro" id="IPR050366">
    <property type="entry name" value="BP-dependent_transpt_permease"/>
</dbReference>
<feature type="transmembrane region" description="Helical" evidence="8">
    <location>
        <begin position="20"/>
        <end position="45"/>
    </location>
</feature>
<dbReference type="InterPro" id="IPR035906">
    <property type="entry name" value="MetI-like_sf"/>
</dbReference>
<keyword evidence="2 8" id="KW-0813">Transport</keyword>
<proteinExistence type="inferred from homology"/>
<evidence type="ECO:0000313" key="10">
    <source>
        <dbReference type="EMBL" id="UVO06979.1"/>
    </source>
</evidence>
<keyword evidence="7 8" id="KW-0472">Membrane</keyword>
<dbReference type="Pfam" id="PF12911">
    <property type="entry name" value="OppC_N"/>
    <property type="match status" value="1"/>
</dbReference>
<gene>
    <name evidence="10" type="ORF">LW347_13790</name>
</gene>
<evidence type="ECO:0000259" key="9">
    <source>
        <dbReference type="PROSITE" id="PS50928"/>
    </source>
</evidence>
<evidence type="ECO:0000313" key="11">
    <source>
        <dbReference type="Proteomes" id="UP001059272"/>
    </source>
</evidence>